<dbReference type="SMART" id="SM00271">
    <property type="entry name" value="DnaJ"/>
    <property type="match status" value="1"/>
</dbReference>
<dbReference type="CDD" id="cd06257">
    <property type="entry name" value="DnaJ"/>
    <property type="match status" value="1"/>
</dbReference>
<sequence>MTVISLVKSAFGRKATLYTPLNCTKTSSESDLRSAYKKAALRFHPDKANANNSRDNNFDGDTTLKFQAVSAAYQVLMDEKQRAAYDATGQVLDEHDYDTGDEGNQQQVPRRKGKRPRNQKQQQWEDFFHSVFNEIISTGSQYENDAKMYSGSVQEHHDVLKYYNMCRGNMQKVLECVVHATQEDLSRWRKDIIDPAIYRGEVDDFLNNVNATTTKVLPKDVKKNHFTTPTSEDDTISTVKRSSSKLKRPKRGRDIFKKKSSCLVDTDDEFEQCNVVANKLPRQKNKAKTNSTTMSMREKMDYRVAKKRKIKAAKEMEIAKIVQSKTWDGGSNNHVYGNQERNKNRGGVSDQLLSQIERKYAAKSKSGRRNI</sequence>
<dbReference type="EMBL" id="JATAAI010000010">
    <property type="protein sequence ID" value="KAK1742982.1"/>
    <property type="molecule type" value="Genomic_DNA"/>
</dbReference>
<dbReference type="InterPro" id="IPR052594">
    <property type="entry name" value="J_domain-containing_protein"/>
</dbReference>
<feature type="region of interest" description="Disordered" evidence="1">
    <location>
        <begin position="327"/>
        <end position="350"/>
    </location>
</feature>
<dbReference type="PRINTS" id="PR00625">
    <property type="entry name" value="JDOMAIN"/>
</dbReference>
<dbReference type="GO" id="GO:0005737">
    <property type="term" value="C:cytoplasm"/>
    <property type="evidence" value="ECO:0007669"/>
    <property type="project" value="TreeGrafter"/>
</dbReference>
<feature type="compositionally biased region" description="Polar residues" evidence="1">
    <location>
        <begin position="327"/>
        <end position="336"/>
    </location>
</feature>
<keyword evidence="4" id="KW-1185">Reference proteome</keyword>
<dbReference type="SUPFAM" id="SSF46565">
    <property type="entry name" value="Chaperone J-domain"/>
    <property type="match status" value="1"/>
</dbReference>
<comment type="caution">
    <text evidence="3">The sequence shown here is derived from an EMBL/GenBank/DDBJ whole genome shotgun (WGS) entry which is preliminary data.</text>
</comment>
<dbReference type="PROSITE" id="PS00636">
    <property type="entry name" value="DNAJ_1"/>
    <property type="match status" value="1"/>
</dbReference>
<dbReference type="AlphaFoldDB" id="A0AAD8YB97"/>
<dbReference type="InterPro" id="IPR056453">
    <property type="entry name" value="HTH_DNAJC9"/>
</dbReference>
<feature type="region of interest" description="Disordered" evidence="1">
    <location>
        <begin position="225"/>
        <end position="251"/>
    </location>
</feature>
<dbReference type="GO" id="GO:0031072">
    <property type="term" value="F:heat shock protein binding"/>
    <property type="evidence" value="ECO:0007669"/>
    <property type="project" value="TreeGrafter"/>
</dbReference>
<dbReference type="InterPro" id="IPR036869">
    <property type="entry name" value="J_dom_sf"/>
</dbReference>
<dbReference type="Pfam" id="PF23302">
    <property type="entry name" value="HTH_DNAJC9"/>
    <property type="match status" value="1"/>
</dbReference>
<dbReference type="Proteomes" id="UP001224775">
    <property type="component" value="Unassembled WGS sequence"/>
</dbReference>
<dbReference type="Gene3D" id="1.10.287.110">
    <property type="entry name" value="DnaJ domain"/>
    <property type="match status" value="1"/>
</dbReference>
<dbReference type="GO" id="GO:0005634">
    <property type="term" value="C:nucleus"/>
    <property type="evidence" value="ECO:0007669"/>
    <property type="project" value="TreeGrafter"/>
</dbReference>
<dbReference type="InterPro" id="IPR018253">
    <property type="entry name" value="DnaJ_domain_CS"/>
</dbReference>
<feature type="compositionally biased region" description="Basic residues" evidence="1">
    <location>
        <begin position="242"/>
        <end position="251"/>
    </location>
</feature>
<dbReference type="PANTHER" id="PTHR44144">
    <property type="entry name" value="DNAJ HOMOLOG SUBFAMILY C MEMBER 9"/>
    <property type="match status" value="1"/>
</dbReference>
<dbReference type="PANTHER" id="PTHR44144:SF1">
    <property type="entry name" value="DNAJ HOMOLOG SUBFAMILY C MEMBER 9"/>
    <property type="match status" value="1"/>
</dbReference>
<gene>
    <name evidence="3" type="ORF">QTG54_006579</name>
</gene>
<evidence type="ECO:0000259" key="2">
    <source>
        <dbReference type="PROSITE" id="PS50076"/>
    </source>
</evidence>
<evidence type="ECO:0000256" key="1">
    <source>
        <dbReference type="SAM" id="MobiDB-lite"/>
    </source>
</evidence>
<dbReference type="InterPro" id="IPR001623">
    <property type="entry name" value="DnaJ_domain"/>
</dbReference>
<name>A0AAD8YB97_9STRA</name>
<accession>A0AAD8YB97</accession>
<evidence type="ECO:0000313" key="4">
    <source>
        <dbReference type="Proteomes" id="UP001224775"/>
    </source>
</evidence>
<organism evidence="3 4">
    <name type="scientific">Skeletonema marinoi</name>
    <dbReference type="NCBI Taxonomy" id="267567"/>
    <lineage>
        <taxon>Eukaryota</taxon>
        <taxon>Sar</taxon>
        <taxon>Stramenopiles</taxon>
        <taxon>Ochrophyta</taxon>
        <taxon>Bacillariophyta</taxon>
        <taxon>Coscinodiscophyceae</taxon>
        <taxon>Thalassiosirophycidae</taxon>
        <taxon>Thalassiosirales</taxon>
        <taxon>Skeletonemataceae</taxon>
        <taxon>Skeletonema</taxon>
        <taxon>Skeletonema marinoi-dohrnii complex</taxon>
    </lineage>
</organism>
<dbReference type="PROSITE" id="PS50076">
    <property type="entry name" value="DNAJ_2"/>
    <property type="match status" value="1"/>
</dbReference>
<evidence type="ECO:0000313" key="3">
    <source>
        <dbReference type="EMBL" id="KAK1742982.1"/>
    </source>
</evidence>
<feature type="domain" description="J" evidence="2">
    <location>
        <begin position="16"/>
        <end position="89"/>
    </location>
</feature>
<proteinExistence type="predicted"/>
<feature type="compositionally biased region" description="Basic residues" evidence="1">
    <location>
        <begin position="109"/>
        <end position="118"/>
    </location>
</feature>
<protein>
    <submittedName>
        <fullName evidence="3">DnaJ domain-containing protein</fullName>
    </submittedName>
</protein>
<reference evidence="3" key="1">
    <citation type="submission" date="2023-06" db="EMBL/GenBank/DDBJ databases">
        <title>Survivors Of The Sea: Transcriptome response of Skeletonema marinoi to long-term dormancy.</title>
        <authorList>
            <person name="Pinder M.I.M."/>
            <person name="Kourtchenko O."/>
            <person name="Robertson E.K."/>
            <person name="Larsson T."/>
            <person name="Maumus F."/>
            <person name="Osuna-Cruz C.M."/>
            <person name="Vancaester E."/>
            <person name="Stenow R."/>
            <person name="Vandepoele K."/>
            <person name="Ploug H."/>
            <person name="Bruchert V."/>
            <person name="Godhe A."/>
            <person name="Topel M."/>
        </authorList>
    </citation>
    <scope>NUCLEOTIDE SEQUENCE</scope>
    <source>
        <strain evidence="3">R05AC</strain>
    </source>
</reference>
<dbReference type="Pfam" id="PF00226">
    <property type="entry name" value="DnaJ"/>
    <property type="match status" value="1"/>
</dbReference>
<feature type="region of interest" description="Disordered" evidence="1">
    <location>
        <begin position="92"/>
        <end position="120"/>
    </location>
</feature>